<dbReference type="AlphaFoldDB" id="A0A8C4X3V7"/>
<dbReference type="InterPro" id="IPR038175">
    <property type="entry name" value="CBM21_dom_sf"/>
</dbReference>
<dbReference type="Proteomes" id="UP000694620">
    <property type="component" value="Chromosome 6"/>
</dbReference>
<feature type="signal peptide" evidence="1">
    <location>
        <begin position="1"/>
        <end position="21"/>
    </location>
</feature>
<protein>
    <recommendedName>
        <fullName evidence="2">CBM21 domain-containing protein</fullName>
    </recommendedName>
</protein>
<reference evidence="3" key="2">
    <citation type="submission" date="2025-08" db="UniProtKB">
        <authorList>
            <consortium name="Ensembl"/>
        </authorList>
    </citation>
    <scope>IDENTIFICATION</scope>
</reference>
<feature type="domain" description="CBM21" evidence="2">
    <location>
        <begin position="132"/>
        <end position="238"/>
    </location>
</feature>
<keyword evidence="4" id="KW-1185">Reference proteome</keyword>
<dbReference type="Pfam" id="PF03370">
    <property type="entry name" value="CBM_21"/>
    <property type="match status" value="1"/>
</dbReference>
<dbReference type="PROSITE" id="PS51159">
    <property type="entry name" value="CBM21"/>
    <property type="match status" value="1"/>
</dbReference>
<evidence type="ECO:0000313" key="3">
    <source>
        <dbReference type="Ensembl" id="ENSECRP00000003557.1"/>
    </source>
</evidence>
<dbReference type="InterPro" id="IPR005036">
    <property type="entry name" value="CBM21_dom"/>
</dbReference>
<dbReference type="PANTHER" id="PTHR12307:SF7">
    <property type="entry name" value="PROTEIN PHOSPHATASE 1 REGULATORY SUBUNIT 3G"/>
    <property type="match status" value="1"/>
</dbReference>
<evidence type="ECO:0000313" key="4">
    <source>
        <dbReference type="Proteomes" id="UP000694620"/>
    </source>
</evidence>
<organism evidence="3 4">
    <name type="scientific">Erpetoichthys calabaricus</name>
    <name type="common">Rope fish</name>
    <name type="synonym">Calamoichthys calabaricus</name>
    <dbReference type="NCBI Taxonomy" id="27687"/>
    <lineage>
        <taxon>Eukaryota</taxon>
        <taxon>Metazoa</taxon>
        <taxon>Chordata</taxon>
        <taxon>Craniata</taxon>
        <taxon>Vertebrata</taxon>
        <taxon>Euteleostomi</taxon>
        <taxon>Actinopterygii</taxon>
        <taxon>Polypteriformes</taxon>
        <taxon>Polypteridae</taxon>
        <taxon>Erpetoichthys</taxon>
    </lineage>
</organism>
<dbReference type="Ensembl" id="ENSECRT00000003617.1">
    <property type="protein sequence ID" value="ENSECRP00000003557.1"/>
    <property type="gene ID" value="ENSECRG00000002424.1"/>
</dbReference>
<reference evidence="3" key="3">
    <citation type="submission" date="2025-09" db="UniProtKB">
        <authorList>
            <consortium name="Ensembl"/>
        </authorList>
    </citation>
    <scope>IDENTIFICATION</scope>
</reference>
<dbReference type="InterPro" id="IPR050782">
    <property type="entry name" value="PP1_regulatory_subunit_3"/>
</dbReference>
<keyword evidence="1" id="KW-0732">Signal</keyword>
<dbReference type="GO" id="GO:0000164">
    <property type="term" value="C:protein phosphatase type 1 complex"/>
    <property type="evidence" value="ECO:0007669"/>
    <property type="project" value="TreeGrafter"/>
</dbReference>
<dbReference type="PANTHER" id="PTHR12307">
    <property type="entry name" value="PROTEIN PHOSPHATASE 1 REGULATORY SUBUNIT"/>
    <property type="match status" value="1"/>
</dbReference>
<dbReference type="GO" id="GO:0008157">
    <property type="term" value="F:protein phosphatase 1 binding"/>
    <property type="evidence" value="ECO:0007669"/>
    <property type="project" value="TreeGrafter"/>
</dbReference>
<reference evidence="3" key="1">
    <citation type="submission" date="2021-06" db="EMBL/GenBank/DDBJ databases">
        <authorList>
            <consortium name="Wellcome Sanger Institute Data Sharing"/>
        </authorList>
    </citation>
    <scope>NUCLEOTIDE SEQUENCE [LARGE SCALE GENOMIC DNA]</scope>
</reference>
<sequence>ICSGRLLALLDFITLLSVYFSVKILEMDGDLDDATVEGAQKKDRPRAKSLPAYPAQAELFDGLSQSCRKRVRFADSLGLCLTSVKHYCAADEPHLDVDLLDDLCFKFSPALSLSVDCLVPKFTSPVDNCDFDERLQRYKVSLERVSVSHFDIRGLVRVVDLGGKKEVGVRYTFNDWLTFVDTQAFSVTASGESTEQFSFTLYSPPLQGDGCSVHFAVYYRTDSEEFWDNNAGSNYTLEHRRAIERPWGQPWAFESSALAAIPPSQPAEV</sequence>
<accession>A0A8C4X3V7</accession>
<evidence type="ECO:0000256" key="1">
    <source>
        <dbReference type="SAM" id="SignalP"/>
    </source>
</evidence>
<name>A0A8C4X3V7_ERPCA</name>
<dbReference type="GeneTree" id="ENSGT00940000161921"/>
<proteinExistence type="predicted"/>
<feature type="chain" id="PRO_5034158840" description="CBM21 domain-containing protein" evidence="1">
    <location>
        <begin position="22"/>
        <end position="269"/>
    </location>
</feature>
<dbReference type="Gene3D" id="2.60.40.2440">
    <property type="entry name" value="Carbohydrate binding type-21 domain"/>
    <property type="match status" value="1"/>
</dbReference>
<dbReference type="GO" id="GO:0005979">
    <property type="term" value="P:regulation of glycogen biosynthetic process"/>
    <property type="evidence" value="ECO:0007669"/>
    <property type="project" value="TreeGrafter"/>
</dbReference>
<dbReference type="GO" id="GO:2001069">
    <property type="term" value="F:glycogen binding"/>
    <property type="evidence" value="ECO:0007669"/>
    <property type="project" value="TreeGrafter"/>
</dbReference>
<evidence type="ECO:0000259" key="2">
    <source>
        <dbReference type="PROSITE" id="PS51159"/>
    </source>
</evidence>